<evidence type="ECO:0000256" key="4">
    <source>
        <dbReference type="ARBA" id="ARBA00022516"/>
    </source>
</evidence>
<dbReference type="InterPro" id="IPR007130">
    <property type="entry name" value="DAGAT"/>
</dbReference>
<proteinExistence type="inferred from homology"/>
<evidence type="ECO:0000256" key="2">
    <source>
        <dbReference type="ARBA" id="ARBA00004771"/>
    </source>
</evidence>
<keyword evidence="8" id="KW-0256">Endoplasmic reticulum</keyword>
<reference evidence="13" key="1">
    <citation type="submission" date="2023-07" db="EMBL/GenBank/DDBJ databases">
        <authorList>
            <person name="Stuckert A."/>
        </authorList>
    </citation>
    <scope>NUCLEOTIDE SEQUENCE</scope>
</reference>
<evidence type="ECO:0000256" key="10">
    <source>
        <dbReference type="ARBA" id="ARBA00023098"/>
    </source>
</evidence>
<dbReference type="CDD" id="cd07987">
    <property type="entry name" value="LPLAT_MGAT-like"/>
    <property type="match status" value="1"/>
</dbReference>
<dbReference type="EMBL" id="CAUEEQ010025897">
    <property type="protein sequence ID" value="CAJ0946802.1"/>
    <property type="molecule type" value="Genomic_DNA"/>
</dbReference>
<comment type="similarity">
    <text evidence="3">Belongs to the diacylglycerol acyltransferase family.</text>
</comment>
<keyword evidence="12" id="KW-0012">Acyltransferase</keyword>
<dbReference type="PANTHER" id="PTHR12317:SF74">
    <property type="entry name" value="2-ACYLGLYCEROL O-ACYLTRANSFERASE 2"/>
    <property type="match status" value="1"/>
</dbReference>
<protein>
    <submittedName>
        <fullName evidence="13">Uncharacterized protein</fullName>
    </submittedName>
</protein>
<keyword evidence="7" id="KW-0319">Glycerol metabolism</keyword>
<evidence type="ECO:0000256" key="7">
    <source>
        <dbReference type="ARBA" id="ARBA00022798"/>
    </source>
</evidence>
<keyword evidence="10" id="KW-0443">Lipid metabolism</keyword>
<keyword evidence="9" id="KW-1133">Transmembrane helix</keyword>
<comment type="caution">
    <text evidence="13">The sequence shown here is derived from an EMBL/GenBank/DDBJ whole genome shotgun (WGS) entry which is preliminary data.</text>
</comment>
<comment type="subcellular location">
    <subcellularLocation>
        <location evidence="1">Endoplasmic reticulum membrane</location>
        <topology evidence="1">Multi-pass membrane protein</topology>
    </subcellularLocation>
</comment>
<keyword evidence="4" id="KW-0444">Lipid biosynthesis</keyword>
<evidence type="ECO:0000256" key="3">
    <source>
        <dbReference type="ARBA" id="ARBA00005420"/>
    </source>
</evidence>
<dbReference type="Proteomes" id="UP001176940">
    <property type="component" value="Unassembled WGS sequence"/>
</dbReference>
<evidence type="ECO:0000313" key="13">
    <source>
        <dbReference type="EMBL" id="CAJ0946802.1"/>
    </source>
</evidence>
<organism evidence="13 14">
    <name type="scientific">Ranitomeya imitator</name>
    <name type="common">mimic poison frog</name>
    <dbReference type="NCBI Taxonomy" id="111125"/>
    <lineage>
        <taxon>Eukaryota</taxon>
        <taxon>Metazoa</taxon>
        <taxon>Chordata</taxon>
        <taxon>Craniata</taxon>
        <taxon>Vertebrata</taxon>
        <taxon>Euteleostomi</taxon>
        <taxon>Amphibia</taxon>
        <taxon>Batrachia</taxon>
        <taxon>Anura</taxon>
        <taxon>Neobatrachia</taxon>
        <taxon>Hyloidea</taxon>
        <taxon>Dendrobatidae</taxon>
        <taxon>Dendrobatinae</taxon>
        <taxon>Ranitomeya</taxon>
    </lineage>
</organism>
<evidence type="ECO:0000256" key="5">
    <source>
        <dbReference type="ARBA" id="ARBA00022679"/>
    </source>
</evidence>
<evidence type="ECO:0000256" key="9">
    <source>
        <dbReference type="ARBA" id="ARBA00022989"/>
    </source>
</evidence>
<dbReference type="SUPFAM" id="SSF69593">
    <property type="entry name" value="Glycerol-3-phosphate (1)-acyltransferase"/>
    <property type="match status" value="1"/>
</dbReference>
<evidence type="ECO:0000256" key="12">
    <source>
        <dbReference type="ARBA" id="ARBA00023315"/>
    </source>
</evidence>
<keyword evidence="11" id="KW-0472">Membrane</keyword>
<keyword evidence="5" id="KW-0808">Transferase</keyword>
<gene>
    <name evidence="13" type="ORF">RIMI_LOCUS11444939</name>
</gene>
<evidence type="ECO:0000256" key="8">
    <source>
        <dbReference type="ARBA" id="ARBA00022824"/>
    </source>
</evidence>
<name>A0ABN9LNZ1_9NEOB</name>
<evidence type="ECO:0000256" key="6">
    <source>
        <dbReference type="ARBA" id="ARBA00022692"/>
    </source>
</evidence>
<keyword evidence="6" id="KW-0812">Transmembrane</keyword>
<sequence>MPTVRSPEQSGDKQRELIKTADLDQNQKLHIWLPSTWLGGFANFCTEATGFSDLFPGITPYLLMLPLWFRAPFFREYIMSGGLIPSDKECATYLLRKKKGGTAVVIAVGGAAESLDARPGAFTLLLKNRKGFIRLAIENGASLVPVFSFGDNELFDQVENPRGSLLRSVQEKMQKLLGVAFPLFHARGVFQYSFGLIPYRRPINTI</sequence>
<evidence type="ECO:0000313" key="14">
    <source>
        <dbReference type="Proteomes" id="UP001176940"/>
    </source>
</evidence>
<feature type="non-terminal residue" evidence="13">
    <location>
        <position position="206"/>
    </location>
</feature>
<evidence type="ECO:0000256" key="11">
    <source>
        <dbReference type="ARBA" id="ARBA00023136"/>
    </source>
</evidence>
<keyword evidence="14" id="KW-1185">Reference proteome</keyword>
<comment type="pathway">
    <text evidence="2">Glycerolipid metabolism; triacylglycerol biosynthesis.</text>
</comment>
<dbReference type="Pfam" id="PF03982">
    <property type="entry name" value="DAGAT"/>
    <property type="match status" value="1"/>
</dbReference>
<evidence type="ECO:0000256" key="1">
    <source>
        <dbReference type="ARBA" id="ARBA00004477"/>
    </source>
</evidence>
<dbReference type="PANTHER" id="PTHR12317">
    <property type="entry name" value="DIACYLGLYCEROL O-ACYLTRANSFERASE"/>
    <property type="match status" value="1"/>
</dbReference>
<accession>A0ABN9LNZ1</accession>